<evidence type="ECO:0000256" key="11">
    <source>
        <dbReference type="ARBA" id="ARBA00023004"/>
    </source>
</evidence>
<keyword evidence="4" id="KW-0410">Iron transport</keyword>
<dbReference type="PROSITE" id="PS00080">
    <property type="entry name" value="MULTICOPPER_OXIDASE2"/>
    <property type="match status" value="1"/>
</dbReference>
<dbReference type="CDD" id="cd13899">
    <property type="entry name" value="CuRO_3_Fet3p"/>
    <property type="match status" value="1"/>
</dbReference>
<evidence type="ECO:0000256" key="5">
    <source>
        <dbReference type="ARBA" id="ARBA00022692"/>
    </source>
</evidence>
<evidence type="ECO:0000256" key="10">
    <source>
        <dbReference type="ARBA" id="ARBA00023002"/>
    </source>
</evidence>
<dbReference type="FunFam" id="2.60.40.420:FF:000022">
    <property type="entry name" value="FET5p Multicopper oxidase"/>
    <property type="match status" value="1"/>
</dbReference>
<feature type="transmembrane region" description="Helical" evidence="18">
    <location>
        <begin position="548"/>
        <end position="570"/>
    </location>
</feature>
<dbReference type="PANTHER" id="PTHR11709">
    <property type="entry name" value="MULTI-COPPER OXIDASE"/>
    <property type="match status" value="1"/>
</dbReference>
<dbReference type="FunFam" id="2.60.40.420:FF:000025">
    <property type="entry name" value="FET5p Multicopper oxidase"/>
    <property type="match status" value="1"/>
</dbReference>
<name>A0AA39YV26_9PEZI</name>
<evidence type="ECO:0000256" key="4">
    <source>
        <dbReference type="ARBA" id="ARBA00022496"/>
    </source>
</evidence>
<evidence type="ECO:0000259" key="21">
    <source>
        <dbReference type="Pfam" id="PF07731"/>
    </source>
</evidence>
<dbReference type="InterPro" id="IPR045087">
    <property type="entry name" value="Cu-oxidase_fam"/>
</dbReference>
<dbReference type="GO" id="GO:0033215">
    <property type="term" value="P:reductive iron assimilation"/>
    <property type="evidence" value="ECO:0007669"/>
    <property type="project" value="TreeGrafter"/>
</dbReference>
<evidence type="ECO:0000256" key="8">
    <source>
        <dbReference type="ARBA" id="ARBA00022737"/>
    </source>
</evidence>
<feature type="compositionally biased region" description="Basic and acidic residues" evidence="17">
    <location>
        <begin position="622"/>
        <end position="644"/>
    </location>
</feature>
<dbReference type="GO" id="GO:0005507">
    <property type="term" value="F:copper ion binding"/>
    <property type="evidence" value="ECO:0007669"/>
    <property type="project" value="InterPro"/>
</dbReference>
<evidence type="ECO:0000256" key="1">
    <source>
        <dbReference type="ARBA" id="ARBA00010609"/>
    </source>
</evidence>
<evidence type="ECO:0000256" key="18">
    <source>
        <dbReference type="SAM" id="Phobius"/>
    </source>
</evidence>
<evidence type="ECO:0000259" key="22">
    <source>
        <dbReference type="Pfam" id="PF07732"/>
    </source>
</evidence>
<evidence type="ECO:0000256" key="17">
    <source>
        <dbReference type="SAM" id="MobiDB-lite"/>
    </source>
</evidence>
<dbReference type="PROSITE" id="PS00079">
    <property type="entry name" value="MULTICOPPER_OXIDASE1"/>
    <property type="match status" value="1"/>
</dbReference>
<dbReference type="InterPro" id="IPR011707">
    <property type="entry name" value="Cu-oxidase-like_N"/>
</dbReference>
<keyword evidence="2" id="KW-0813">Transport</keyword>
<evidence type="ECO:0000256" key="16">
    <source>
        <dbReference type="ARBA" id="ARBA00037814"/>
    </source>
</evidence>
<evidence type="ECO:0000256" key="9">
    <source>
        <dbReference type="ARBA" id="ARBA00022989"/>
    </source>
</evidence>
<feature type="compositionally biased region" description="Polar residues" evidence="17">
    <location>
        <begin position="676"/>
        <end position="689"/>
    </location>
</feature>
<dbReference type="GO" id="GO:0004322">
    <property type="term" value="F:ferroxidase activity"/>
    <property type="evidence" value="ECO:0007669"/>
    <property type="project" value="TreeGrafter"/>
</dbReference>
<dbReference type="GO" id="GO:0010106">
    <property type="term" value="P:cellular response to iron ion starvation"/>
    <property type="evidence" value="ECO:0007669"/>
    <property type="project" value="TreeGrafter"/>
</dbReference>
<evidence type="ECO:0000256" key="6">
    <source>
        <dbReference type="ARBA" id="ARBA00022723"/>
    </source>
</evidence>
<evidence type="ECO:0000256" key="3">
    <source>
        <dbReference type="ARBA" id="ARBA00022475"/>
    </source>
</evidence>
<dbReference type="PANTHER" id="PTHR11709:SF361">
    <property type="entry name" value="IRON TRANSPORT MULTICOPPER OXIDASE FET3"/>
    <property type="match status" value="1"/>
</dbReference>
<dbReference type="GO" id="GO:0033573">
    <property type="term" value="C:high-affinity iron permease complex"/>
    <property type="evidence" value="ECO:0007669"/>
    <property type="project" value="TreeGrafter"/>
</dbReference>
<dbReference type="CDD" id="cd13877">
    <property type="entry name" value="CuRO_2_Fet3p_like"/>
    <property type="match status" value="1"/>
</dbReference>
<keyword evidence="24" id="KW-1185">Reference proteome</keyword>
<feature type="compositionally biased region" description="Polar residues" evidence="17">
    <location>
        <begin position="698"/>
        <end position="708"/>
    </location>
</feature>
<gene>
    <name evidence="23" type="primary">FET3_1</name>
    <name evidence="23" type="ORF">DIS24_g4944</name>
</gene>
<dbReference type="InterPro" id="IPR044130">
    <property type="entry name" value="CuRO_2_Fet3-like"/>
</dbReference>
<dbReference type="CDD" id="cd13851">
    <property type="entry name" value="CuRO_1_Fet3p"/>
    <property type="match status" value="1"/>
</dbReference>
<keyword evidence="7 19" id="KW-0732">Signal</keyword>
<keyword evidence="8" id="KW-0677">Repeat</keyword>
<dbReference type="EMBL" id="JAUJDW010000019">
    <property type="protein sequence ID" value="KAK0658137.1"/>
    <property type="molecule type" value="Genomic_DNA"/>
</dbReference>
<feature type="domain" description="Plastocyanin-like" evidence="22">
    <location>
        <begin position="26"/>
        <end position="142"/>
    </location>
</feature>
<feature type="domain" description="Plastocyanin-like" evidence="21">
    <location>
        <begin position="358"/>
        <end position="489"/>
    </location>
</feature>
<dbReference type="InterPro" id="IPR002355">
    <property type="entry name" value="Cu_oxidase_Cu_BS"/>
</dbReference>
<protein>
    <submittedName>
        <fullName evidence="23">Iron transport multicopper oxidase FET3</fullName>
    </submittedName>
</protein>
<accession>A0AA39YV26</accession>
<dbReference type="FunFam" id="2.60.40.420:FF:000024">
    <property type="entry name" value="FET5p Multicopper oxidase"/>
    <property type="match status" value="1"/>
</dbReference>
<evidence type="ECO:0000256" key="15">
    <source>
        <dbReference type="ARBA" id="ARBA00023180"/>
    </source>
</evidence>
<keyword evidence="11" id="KW-0408">Iron</keyword>
<proteinExistence type="inferred from homology"/>
<sequence length="722" mass="79847">MPCSLLLLLAAALCSSAATVTYDFNVTWVAANPDAAHRRDTIGINGQWPPPAIDVTKGDRVIVNVNNQLESESTSLHFHGIYMNGTNHMDGPTGVTQCEIPPGSSFTYNFTVDQPGTYWYHSHNRGQYPDGFRGPLIVRDPDSPFKDDYDEEVILTFSDWYHDRMPTLLKSFISVTNPTGAEPVPNAALMNDTQNLTFHMTPGRRYMFRLINIGAFAAQYVWFEGHTMSIVEVDGIYTEPADAERLYLTAAQRYSVIITAKNDTNSNYAFVGSMDEDLFDTVPSTLNNNVTGWLVYDNRNANLPPLQIGEYDPFDDFSLVPQDGMALYDRVDHSITLDMKMDNLGDGANYAFFNNVTYVEPKVPTLYTVLSTGDNATDPVIYGTNTNSFVLDKDEVVEIILNNNDSGKHPFHLHGHAFQAVVRSQEEAGSYVGNETFPSKPMRRDTFLVHPNGNIVLRFKADNPGVWLFHCHIEWHVASGLVATMVEAPLDLQSSLSNNIPPDHWRACLAADTPTAGNAAGNTINYLDLSGENKSPAPLPSGFTARGIVALVFSCISAALGMVAIAWYGMAPLMSPSERRQQKQQQQQQKEQAQEQKRQGRLAQVGVMPSAVAAKHQRRQVSRSDLEAEMRGEHGEMTMVEQRRTSRGSSNMLHDAAARGSRGSSHLLEPTRRGSHGSSQMLESRTVSRGSGYVLESRSGSRGSSTMLETRRNSRGSEQMLS</sequence>
<keyword evidence="13" id="KW-0406">Ion transport</keyword>
<keyword evidence="6" id="KW-0479">Metal-binding</keyword>
<keyword evidence="3" id="KW-1003">Cell membrane</keyword>
<evidence type="ECO:0000313" key="24">
    <source>
        <dbReference type="Proteomes" id="UP001175001"/>
    </source>
</evidence>
<feature type="domain" description="Plastocyanin-like" evidence="20">
    <location>
        <begin position="151"/>
        <end position="298"/>
    </location>
</feature>
<dbReference type="InterPro" id="IPR008972">
    <property type="entry name" value="Cupredoxin"/>
</dbReference>
<evidence type="ECO:0000256" key="12">
    <source>
        <dbReference type="ARBA" id="ARBA00023008"/>
    </source>
</evidence>
<comment type="caution">
    <text evidence="23">The sequence shown here is derived from an EMBL/GenBank/DDBJ whole genome shotgun (WGS) entry which is preliminary data.</text>
</comment>
<feature type="signal peptide" evidence="19">
    <location>
        <begin position="1"/>
        <end position="17"/>
    </location>
</feature>
<dbReference type="Gene3D" id="2.60.40.420">
    <property type="entry name" value="Cupredoxins - blue copper proteins"/>
    <property type="match status" value="3"/>
</dbReference>
<evidence type="ECO:0000256" key="2">
    <source>
        <dbReference type="ARBA" id="ARBA00022448"/>
    </source>
</evidence>
<dbReference type="InterPro" id="IPR001117">
    <property type="entry name" value="Cu-oxidase_2nd"/>
</dbReference>
<keyword evidence="14 18" id="KW-0472">Membrane</keyword>
<keyword evidence="5 18" id="KW-0812">Transmembrane</keyword>
<keyword evidence="12" id="KW-0186">Copper</keyword>
<dbReference type="InterPro" id="IPR033138">
    <property type="entry name" value="Cu_oxidase_CS"/>
</dbReference>
<evidence type="ECO:0000313" key="23">
    <source>
        <dbReference type="EMBL" id="KAK0658137.1"/>
    </source>
</evidence>
<feature type="chain" id="PRO_5041268858" evidence="19">
    <location>
        <begin position="18"/>
        <end position="722"/>
    </location>
</feature>
<dbReference type="Pfam" id="PF00394">
    <property type="entry name" value="Cu-oxidase"/>
    <property type="match status" value="1"/>
</dbReference>
<evidence type="ECO:0000256" key="7">
    <source>
        <dbReference type="ARBA" id="ARBA00022729"/>
    </source>
</evidence>
<feature type="region of interest" description="Disordered" evidence="17">
    <location>
        <begin position="577"/>
        <end position="722"/>
    </location>
</feature>
<dbReference type="Pfam" id="PF07731">
    <property type="entry name" value="Cu-oxidase_2"/>
    <property type="match status" value="1"/>
</dbReference>
<dbReference type="SUPFAM" id="SSF49503">
    <property type="entry name" value="Cupredoxins"/>
    <property type="match status" value="3"/>
</dbReference>
<keyword evidence="10" id="KW-0560">Oxidoreductase</keyword>
<organism evidence="23 24">
    <name type="scientific">Lasiodiplodia hormozganensis</name>
    <dbReference type="NCBI Taxonomy" id="869390"/>
    <lineage>
        <taxon>Eukaryota</taxon>
        <taxon>Fungi</taxon>
        <taxon>Dikarya</taxon>
        <taxon>Ascomycota</taxon>
        <taxon>Pezizomycotina</taxon>
        <taxon>Dothideomycetes</taxon>
        <taxon>Dothideomycetes incertae sedis</taxon>
        <taxon>Botryosphaeriales</taxon>
        <taxon>Botryosphaeriaceae</taxon>
        <taxon>Lasiodiplodia</taxon>
    </lineage>
</organism>
<dbReference type="Proteomes" id="UP001175001">
    <property type="component" value="Unassembled WGS sequence"/>
</dbReference>
<keyword evidence="15" id="KW-0325">Glycoprotein</keyword>
<dbReference type="InterPro" id="IPR011706">
    <property type="entry name" value="Cu-oxidase_C"/>
</dbReference>
<comment type="subcellular location">
    <subcellularLocation>
        <location evidence="16">Cell membrane</location>
        <topology evidence="16">Single-pass type I membrane protein</topology>
        <orientation evidence="16">Extracellular side</orientation>
    </subcellularLocation>
</comment>
<evidence type="ECO:0000256" key="13">
    <source>
        <dbReference type="ARBA" id="ARBA00023065"/>
    </source>
</evidence>
<reference evidence="23" key="1">
    <citation type="submission" date="2023-06" db="EMBL/GenBank/DDBJ databases">
        <title>Multi-omics analyses reveal the molecular pathogenesis toolkit of Lasiodiplodia hormozganensis, a cross-kingdom pathogen.</title>
        <authorList>
            <person name="Felix C."/>
            <person name="Meneses R."/>
            <person name="Goncalves M.F.M."/>
            <person name="Tilleman L."/>
            <person name="Duarte A.S."/>
            <person name="Jorrin-Novo J.V."/>
            <person name="Van De Peer Y."/>
            <person name="Deforce D."/>
            <person name="Van Nieuwerburgh F."/>
            <person name="Esteves A.C."/>
            <person name="Alves A."/>
        </authorList>
    </citation>
    <scope>NUCLEOTIDE SEQUENCE</scope>
    <source>
        <strain evidence="23">CBS 339.90</strain>
    </source>
</reference>
<keyword evidence="9 18" id="KW-1133">Transmembrane helix</keyword>
<comment type="similarity">
    <text evidence="1">Belongs to the multicopper oxidase family.</text>
</comment>
<evidence type="ECO:0000256" key="19">
    <source>
        <dbReference type="SAM" id="SignalP"/>
    </source>
</evidence>
<evidence type="ECO:0000256" key="14">
    <source>
        <dbReference type="ARBA" id="ARBA00023136"/>
    </source>
</evidence>
<evidence type="ECO:0000259" key="20">
    <source>
        <dbReference type="Pfam" id="PF00394"/>
    </source>
</evidence>
<dbReference type="Pfam" id="PF07732">
    <property type="entry name" value="Cu-oxidase_3"/>
    <property type="match status" value="1"/>
</dbReference>
<dbReference type="AlphaFoldDB" id="A0AA39YV26"/>